<accession>A0A386K8P8</accession>
<dbReference type="GO" id="GO:0006508">
    <property type="term" value="P:proteolysis"/>
    <property type="evidence" value="ECO:0007669"/>
    <property type="project" value="UniProtKB-KW"/>
</dbReference>
<reference evidence="2" key="1">
    <citation type="submission" date="2018-08" db="EMBL/GenBank/DDBJ databases">
        <authorList>
            <person name="Mousa M."/>
            <person name="Kelsky B.L."/>
            <person name="Goh L.M."/>
            <person name="Shaffer C.D."/>
            <person name="Weston-Hafer K.A."/>
            <person name="Russell D.A."/>
            <person name="Pope W.H."/>
            <person name="Jacobs-Sera D."/>
            <person name="Hendrix R.W."/>
            <person name="Hatfull G.F."/>
        </authorList>
    </citation>
    <scope>NUCLEOTIDE SEQUENCE [LARGE SCALE GENOMIC DNA]</scope>
</reference>
<evidence type="ECO:0000313" key="2">
    <source>
        <dbReference type="Proteomes" id="UP000274637"/>
    </source>
</evidence>
<keyword evidence="1" id="KW-0645">Protease</keyword>
<gene>
    <name evidence="1" type="primary">4</name>
    <name evidence="1" type="ORF">SEA_KROMP_4</name>
</gene>
<organism evidence="1 2">
    <name type="scientific">Streptomyces phage Kromp</name>
    <dbReference type="NCBI Taxonomy" id="2315619"/>
    <lineage>
        <taxon>Viruses</taxon>
        <taxon>Duplodnaviria</taxon>
        <taxon>Heunggongvirae</taxon>
        <taxon>Uroviricota</taxon>
        <taxon>Caudoviricetes</taxon>
        <taxon>Krompvirus</taxon>
        <taxon>Krompvirus kromp</taxon>
    </lineage>
</organism>
<proteinExistence type="predicted"/>
<evidence type="ECO:0000313" key="1">
    <source>
        <dbReference type="EMBL" id="AYD81605.1"/>
    </source>
</evidence>
<keyword evidence="1" id="KW-0378">Hydrolase</keyword>
<dbReference type="Proteomes" id="UP000274637">
    <property type="component" value="Segment"/>
</dbReference>
<dbReference type="EMBL" id="MH744420">
    <property type="protein sequence ID" value="AYD81605.1"/>
    <property type="molecule type" value="Genomic_DNA"/>
</dbReference>
<sequence length="338" mass="36538">METPPELARGRYDLVSSTIRAIIEQIQAIWRTLTPDTVEDALQDEAGAMIAAAVLAGQLSVADSAAAYIAAQMTAQGASPLPDATLVSAAFAGLAPGGGPLESLLYLPAIGVRRRIAAGLDPEEAMVGGLADMSMYTATAIADAARTADQVGMATTRSCVAYIRVVQLPACSRCIVLAGQMYPHSEGFLRHPNCDCQTLPLAEKDWPDVPTPEQLFAQLTAKQQSRAFTVDGARAIRAGADLGQVVNARRGMDTVHIYRRTLQVTHEGATRRSVYGRSRARAGDPTRRFAGQRFGQATSARYYRSDRSPRLMPEEIFRLADGVRAEELRLLRRYGYIV</sequence>
<dbReference type="GO" id="GO:0008233">
    <property type="term" value="F:peptidase activity"/>
    <property type="evidence" value="ECO:0007669"/>
    <property type="project" value="UniProtKB-KW"/>
</dbReference>
<protein>
    <submittedName>
        <fullName evidence="1">Capsid maturation protease</fullName>
    </submittedName>
</protein>
<keyword evidence="2" id="KW-1185">Reference proteome</keyword>
<name>A0A386K8P8_9CAUD</name>